<feature type="domain" description="Toprim" evidence="1">
    <location>
        <begin position="154"/>
        <end position="237"/>
    </location>
</feature>
<dbReference type="GO" id="GO:0006269">
    <property type="term" value="P:DNA replication, synthesis of primer"/>
    <property type="evidence" value="ECO:0007669"/>
    <property type="project" value="TreeGrafter"/>
</dbReference>
<dbReference type="PANTHER" id="PTHR30313">
    <property type="entry name" value="DNA PRIMASE"/>
    <property type="match status" value="1"/>
</dbReference>
<dbReference type="EC" id="2.7.7.-" evidence="2"/>
<dbReference type="GO" id="GO:0005737">
    <property type="term" value="C:cytoplasm"/>
    <property type="evidence" value="ECO:0007669"/>
    <property type="project" value="TreeGrafter"/>
</dbReference>
<keyword evidence="2" id="KW-0808">Transferase</keyword>
<dbReference type="SUPFAM" id="SSF56731">
    <property type="entry name" value="DNA primase core"/>
    <property type="match status" value="1"/>
</dbReference>
<dbReference type="InterPro" id="IPR034151">
    <property type="entry name" value="TOPRIM_DnaG_bac"/>
</dbReference>
<dbReference type="Gene3D" id="3.40.1360.10">
    <property type="match status" value="1"/>
</dbReference>
<dbReference type="InterPro" id="IPR050219">
    <property type="entry name" value="DnaG_primase"/>
</dbReference>
<dbReference type="InterPro" id="IPR013264">
    <property type="entry name" value="DNAG_N"/>
</dbReference>
<reference evidence="2 3" key="1">
    <citation type="submission" date="2018-06" db="EMBL/GenBank/DDBJ databases">
        <authorList>
            <consortium name="Pathogen Informatics"/>
            <person name="Doyle S."/>
        </authorList>
    </citation>
    <scope>NUCLEOTIDE SEQUENCE [LARGE SCALE GENOMIC DNA]</scope>
    <source>
        <strain evidence="2 3">NCTC11842</strain>
    </source>
</reference>
<dbReference type="SMART" id="SM00493">
    <property type="entry name" value="TOPRIM"/>
    <property type="match status" value="1"/>
</dbReference>
<dbReference type="RefSeq" id="WP_112297470.1">
    <property type="nucleotide sequence ID" value="NZ_UAUF01000002.1"/>
</dbReference>
<accession>A0A2X2BYV3</accession>
<dbReference type="EMBL" id="UAUF01000002">
    <property type="protein sequence ID" value="SPY99998.1"/>
    <property type="molecule type" value="Genomic_DNA"/>
</dbReference>
<dbReference type="GO" id="GO:0016779">
    <property type="term" value="F:nucleotidyltransferase activity"/>
    <property type="evidence" value="ECO:0007669"/>
    <property type="project" value="UniProtKB-KW"/>
</dbReference>
<sequence length="448" mass="50346">MTDHDDQIELQNKALAVSRIYFQNHLTSQPAVTYLGKRSLGMRVTRAFELGYAPDLARGLVDHYSSHRVRLAAKDAGLLSTVRDTARLIDFFRGRLMFPIRTDDGSLVGYGGRIVGDQHEGIPKYINTRETMLFDKGKILYGLYQQKAQIHERQEAILVEGYLDVIRLYANGFDYAVAPMGTAITDFQIDLLIQNGVKKLWVCLDGDGAGRKAAQRNIESIMQRYRPELQIMIVNLPDGEDPDSLIRSSGSDSFQRCLDNAVHLPDFIHQVCIEGLPSEPFLEDKALYLSRMTQYIERSGGFLQYKLTDIASLYTGLPSESIEAGKKQRIANAEISNWAPLVMMASRWMIHSESSSRIAAKLANISGTSHGIPELIDLAAQLSSGQKPEGELYLYAVAHGPLYDEEFDALQSNWSIWIKRVQLDESICAIVKMPLNEEAKKNIKMLLR</sequence>
<dbReference type="AlphaFoldDB" id="A0A2X2BYV3"/>
<protein>
    <submittedName>
        <fullName evidence="2">DNA primase</fullName>
        <ecNumber evidence="2">2.7.7.-</ecNumber>
    </submittedName>
</protein>
<dbReference type="FunFam" id="3.40.1360.10:FF:000002">
    <property type="entry name" value="DNA primase"/>
    <property type="match status" value="1"/>
</dbReference>
<dbReference type="PANTHER" id="PTHR30313:SF2">
    <property type="entry name" value="DNA PRIMASE"/>
    <property type="match status" value="1"/>
</dbReference>
<evidence type="ECO:0000259" key="1">
    <source>
        <dbReference type="PROSITE" id="PS50880"/>
    </source>
</evidence>
<evidence type="ECO:0000313" key="3">
    <source>
        <dbReference type="Proteomes" id="UP000250443"/>
    </source>
</evidence>
<proteinExistence type="predicted"/>
<organism evidence="2 3">
    <name type="scientific">Pseudomonas luteola</name>
    <dbReference type="NCBI Taxonomy" id="47886"/>
    <lineage>
        <taxon>Bacteria</taxon>
        <taxon>Pseudomonadati</taxon>
        <taxon>Pseudomonadota</taxon>
        <taxon>Gammaproteobacteria</taxon>
        <taxon>Pseudomonadales</taxon>
        <taxon>Pseudomonadaceae</taxon>
        <taxon>Pseudomonas</taxon>
    </lineage>
</organism>
<dbReference type="Pfam" id="PF08275">
    <property type="entry name" value="DNAG_N"/>
    <property type="match status" value="1"/>
</dbReference>
<dbReference type="Pfam" id="PF13155">
    <property type="entry name" value="Toprim_2"/>
    <property type="match status" value="1"/>
</dbReference>
<dbReference type="Proteomes" id="UP000250443">
    <property type="component" value="Unassembled WGS sequence"/>
</dbReference>
<name>A0A2X2BYV3_PSELU</name>
<keyword evidence="2" id="KW-0548">Nucleotidyltransferase</keyword>
<evidence type="ECO:0000313" key="2">
    <source>
        <dbReference type="EMBL" id="SPY99998.1"/>
    </source>
</evidence>
<dbReference type="InterPro" id="IPR037068">
    <property type="entry name" value="DNA_primase_core_N_sf"/>
</dbReference>
<dbReference type="InterPro" id="IPR006171">
    <property type="entry name" value="TOPRIM_dom"/>
</dbReference>
<dbReference type="CDD" id="cd03364">
    <property type="entry name" value="TOPRIM_DnaG_primases"/>
    <property type="match status" value="1"/>
</dbReference>
<gene>
    <name evidence="2" type="primary">dnaG_1</name>
    <name evidence="2" type="ORF">NCTC11842_00143</name>
</gene>
<dbReference type="Gene3D" id="3.90.980.10">
    <property type="entry name" value="DNA primase, catalytic core, N-terminal domain"/>
    <property type="match status" value="1"/>
</dbReference>
<dbReference type="PROSITE" id="PS50880">
    <property type="entry name" value="TOPRIM"/>
    <property type="match status" value="1"/>
</dbReference>